<dbReference type="InterPro" id="IPR019337">
    <property type="entry name" value="Telomere_length_regulation_dom"/>
</dbReference>
<keyword evidence="5" id="KW-1185">Reference proteome</keyword>
<evidence type="ECO:0000259" key="3">
    <source>
        <dbReference type="Pfam" id="PF10193"/>
    </source>
</evidence>
<evidence type="ECO:0000256" key="2">
    <source>
        <dbReference type="SAM" id="MobiDB-lite"/>
    </source>
</evidence>
<dbReference type="EMBL" id="JBBXMP010000003">
    <property type="protein sequence ID" value="KAL0071544.1"/>
    <property type="molecule type" value="Genomic_DNA"/>
</dbReference>
<evidence type="ECO:0000256" key="1">
    <source>
        <dbReference type="ARBA" id="ARBA00006133"/>
    </source>
</evidence>
<accession>A0ABR3AF01</accession>
<dbReference type="InterPro" id="IPR038528">
    <property type="entry name" value="TEL2_C_sf"/>
</dbReference>
<dbReference type="PANTHER" id="PTHR15830:SF10">
    <property type="entry name" value="TELOMERE LENGTH REGULATION PROTEIN TEL2 HOMOLOG"/>
    <property type="match status" value="1"/>
</dbReference>
<dbReference type="InterPro" id="IPR051970">
    <property type="entry name" value="TEL2_Regulation"/>
</dbReference>
<feature type="domain" description="Telomere length regulation protein conserved" evidence="3">
    <location>
        <begin position="578"/>
        <end position="687"/>
    </location>
</feature>
<evidence type="ECO:0000313" key="4">
    <source>
        <dbReference type="EMBL" id="KAL0071544.1"/>
    </source>
</evidence>
<reference evidence="4 5" key="1">
    <citation type="submission" date="2024-05" db="EMBL/GenBank/DDBJ databases">
        <title>A draft genome resource for the thread blight pathogen Marasmius tenuissimus strain MS-2.</title>
        <authorList>
            <person name="Yulfo-Soto G.E."/>
            <person name="Baruah I.K."/>
            <person name="Amoako-Attah I."/>
            <person name="Bukari Y."/>
            <person name="Meinhardt L.W."/>
            <person name="Bailey B.A."/>
            <person name="Cohen S.P."/>
        </authorList>
    </citation>
    <scope>NUCLEOTIDE SEQUENCE [LARGE SCALE GENOMIC DNA]</scope>
    <source>
        <strain evidence="4 5">MS-2</strain>
    </source>
</reference>
<organism evidence="4 5">
    <name type="scientific">Marasmius tenuissimus</name>
    <dbReference type="NCBI Taxonomy" id="585030"/>
    <lineage>
        <taxon>Eukaryota</taxon>
        <taxon>Fungi</taxon>
        <taxon>Dikarya</taxon>
        <taxon>Basidiomycota</taxon>
        <taxon>Agaricomycotina</taxon>
        <taxon>Agaricomycetes</taxon>
        <taxon>Agaricomycetidae</taxon>
        <taxon>Agaricales</taxon>
        <taxon>Marasmiineae</taxon>
        <taxon>Marasmiaceae</taxon>
        <taxon>Marasmius</taxon>
    </lineage>
</organism>
<protein>
    <submittedName>
        <fullName evidence="4">Telomere binding protein</fullName>
    </submittedName>
</protein>
<gene>
    <name evidence="4" type="primary">TEL2</name>
    <name evidence="4" type="ORF">AAF712_001401</name>
</gene>
<dbReference type="Proteomes" id="UP001437256">
    <property type="component" value="Unassembled WGS sequence"/>
</dbReference>
<dbReference type="Gene3D" id="1.25.40.720">
    <property type="entry name" value="Telomere length regulation protein 2, C-terminal domain"/>
    <property type="match status" value="1"/>
</dbReference>
<dbReference type="Pfam" id="PF10193">
    <property type="entry name" value="Telomere_reg-2"/>
    <property type="match status" value="1"/>
</dbReference>
<comment type="caution">
    <text evidence="4">The sequence shown here is derived from an EMBL/GenBank/DDBJ whole genome shotgun (WGS) entry which is preliminary data.</text>
</comment>
<feature type="region of interest" description="Disordered" evidence="2">
    <location>
        <begin position="880"/>
        <end position="900"/>
    </location>
</feature>
<feature type="region of interest" description="Disordered" evidence="2">
    <location>
        <begin position="496"/>
        <end position="570"/>
    </location>
</feature>
<name>A0ABR3AF01_9AGAR</name>
<feature type="compositionally biased region" description="Basic and acidic residues" evidence="2">
    <location>
        <begin position="880"/>
        <end position="899"/>
    </location>
</feature>
<evidence type="ECO:0000313" key="5">
    <source>
        <dbReference type="Proteomes" id="UP001437256"/>
    </source>
</evidence>
<sequence>MASGDSQGHMRDVIQQLQQPVSEISTLISLLSAPLDALRLLPPQYARYNDSPIPHDSIKLEKHIPSIQKVLLEVVIPTWDSALQEQGAFLLIEQYYCPDLLSFASPLAGEVAASSYSAILSSPFTTASVRLLIRLVKEYPIDKLHSVVFTSKADAAKKEFRWEECVQNVVSLPAKIANHFGEKGQIPDVLEHAAYFNRLCTRCEQLIQFMSSTSQKEYSPIVSLLARLTRLGVFPPSIPTSRSQSSFFQTVLPTMRNRLAGAGSSAYALAWSRILQSFTSSTTLRAVFVSLFATLKGINSIDMDITTRVLARREARFLHDICPLDSEDQELWECASSIIVHREWDEGRARIFVGWLSFCDRTHRNDKTLQLLLNDVLSQWTDPDHIKHSLLGRHRYLTLLLLLAISYLPMSALSSMASSNRFISAIGVYISHMDNSVRHYGMLAAEIVAQRAGKKLDFEDWAGEDSDKAWCRQVRQLIQTRDIDIDVQTVGVVEEVEGESNIPPGNVPPSNEPRQEPSQPPSKSAVILKSSDGYDSDDSMTGYESTPSSRSGSPTPSELQEIEDDPSLAVGQKKVQRPVYLAQLGAMIRGPTGPTDSNAGEEADKVEMALNCAEELIRKKRYFGTELEENAVNIAYGLVGLQDNFDLPEFESKRQNALNACIIEEFFKNQYSTNQRYVILNALAFGARELAALTIPPSANTPSFPSKRLPGPLHQKYITDASPTVATVPQLLEDITRNSIERGKDVASDKVPEIVREKRLRVQKPALVKEVTSQTPLTPLPQKASFNEVAAQHFIGPLVNHFWLFLRDEQSREERTAHLEGRGRYHGAGTGLILNPLVLAHFLRTLALLVHAAHNAPEWLAVIAPNSLELALTLGTRPVSHLESDERDEGGSEETKANKEASVLSSALELALVILDGSLELDRGRSLSLDHTTLLMGAGEWAGGVLSALESGIKVPGGGGTQELSLRRAASGVVLKIDEITSQWRRSMIDTW</sequence>
<proteinExistence type="inferred from homology"/>
<comment type="similarity">
    <text evidence="1">Belongs to the TEL2 family.</text>
</comment>
<feature type="compositionally biased region" description="Low complexity" evidence="2">
    <location>
        <begin position="545"/>
        <end position="557"/>
    </location>
</feature>
<dbReference type="PANTHER" id="PTHR15830">
    <property type="entry name" value="TELOMERE LENGTH REGULATION PROTEIN TEL2 FAMILY MEMBER"/>
    <property type="match status" value="1"/>
</dbReference>